<dbReference type="InterPro" id="IPR001763">
    <property type="entry name" value="Rhodanese-like_dom"/>
</dbReference>
<protein>
    <submittedName>
        <fullName evidence="2">Oidioi.mRNA.OKI2018_I69.PAR.g9170.t1.cds</fullName>
    </submittedName>
</protein>
<evidence type="ECO:0000259" key="1">
    <source>
        <dbReference type="PROSITE" id="PS50206"/>
    </source>
</evidence>
<dbReference type="PANTHER" id="PTHR44086:SF10">
    <property type="entry name" value="THIOSULFATE SULFURTRANSFERASE_RHODANESE-LIKE DOMAIN-CONTAINING PROTEIN 3"/>
    <property type="match status" value="1"/>
</dbReference>
<dbReference type="PANTHER" id="PTHR44086">
    <property type="entry name" value="THIOSULFATE SULFURTRANSFERASE RDL2, MITOCHONDRIAL-RELATED"/>
    <property type="match status" value="1"/>
</dbReference>
<organism evidence="2 3">
    <name type="scientific">Oikopleura dioica</name>
    <name type="common">Tunicate</name>
    <dbReference type="NCBI Taxonomy" id="34765"/>
    <lineage>
        <taxon>Eukaryota</taxon>
        <taxon>Metazoa</taxon>
        <taxon>Chordata</taxon>
        <taxon>Tunicata</taxon>
        <taxon>Appendicularia</taxon>
        <taxon>Copelata</taxon>
        <taxon>Oikopleuridae</taxon>
        <taxon>Oikopleura</taxon>
    </lineage>
</organism>
<gene>
    <name evidence="2" type="ORF">OKIOD_LOCUS728</name>
</gene>
<dbReference type="PROSITE" id="PS50206">
    <property type="entry name" value="RHODANESE_3"/>
    <property type="match status" value="1"/>
</dbReference>
<reference evidence="2 3" key="1">
    <citation type="submission" date="2021-04" db="EMBL/GenBank/DDBJ databases">
        <authorList>
            <person name="Bliznina A."/>
        </authorList>
    </citation>
    <scope>NUCLEOTIDE SEQUENCE [LARGE SCALE GENOMIC DNA]</scope>
</reference>
<accession>A0ABN7RNR1</accession>
<dbReference type="SUPFAM" id="SSF52821">
    <property type="entry name" value="Rhodanese/Cell cycle control phosphatase"/>
    <property type="match status" value="1"/>
</dbReference>
<feature type="domain" description="Rhodanese" evidence="1">
    <location>
        <begin position="21"/>
        <end position="112"/>
    </location>
</feature>
<name>A0ABN7RNR1_OIKDI</name>
<keyword evidence="3" id="KW-1185">Reference proteome</keyword>
<dbReference type="Gene3D" id="3.40.250.10">
    <property type="entry name" value="Rhodanese-like domain"/>
    <property type="match status" value="1"/>
</dbReference>
<sequence length="115" mass="12887">MGGTSSNLPQLSTTEVTSKLQDPKYLFIDVRGASELAGGKLEAKRFLNIPHTQIAAEFKRSEEEFKSAYMMDKPSKDAHIIIYCQRGRRGGMAQDAMAELGYENVYNWENGYSSL</sequence>
<dbReference type="InterPro" id="IPR036873">
    <property type="entry name" value="Rhodanese-like_dom_sf"/>
</dbReference>
<dbReference type="Proteomes" id="UP001158576">
    <property type="component" value="Chromosome PAR"/>
</dbReference>
<evidence type="ECO:0000313" key="2">
    <source>
        <dbReference type="EMBL" id="CAG5079108.1"/>
    </source>
</evidence>
<dbReference type="Pfam" id="PF00581">
    <property type="entry name" value="Rhodanese"/>
    <property type="match status" value="1"/>
</dbReference>
<evidence type="ECO:0000313" key="3">
    <source>
        <dbReference type="Proteomes" id="UP001158576"/>
    </source>
</evidence>
<dbReference type="EMBL" id="OU015568">
    <property type="protein sequence ID" value="CAG5079108.1"/>
    <property type="molecule type" value="Genomic_DNA"/>
</dbReference>
<dbReference type="SMART" id="SM00450">
    <property type="entry name" value="RHOD"/>
    <property type="match status" value="1"/>
</dbReference>
<proteinExistence type="predicted"/>